<proteinExistence type="predicted"/>
<evidence type="ECO:0000259" key="1">
    <source>
        <dbReference type="Pfam" id="PF01863"/>
    </source>
</evidence>
<dbReference type="InterPro" id="IPR002725">
    <property type="entry name" value="YgjP-like_metallopeptidase"/>
</dbReference>
<protein>
    <submittedName>
        <fullName evidence="2">M48 family peptidase</fullName>
    </submittedName>
</protein>
<evidence type="ECO:0000313" key="2">
    <source>
        <dbReference type="EMBL" id="RJX67838.1"/>
    </source>
</evidence>
<dbReference type="PANTHER" id="PTHR30399">
    <property type="entry name" value="UNCHARACTERIZED PROTEIN YGJP"/>
    <property type="match status" value="1"/>
</dbReference>
<evidence type="ECO:0000313" key="3">
    <source>
        <dbReference type="Proteomes" id="UP000284322"/>
    </source>
</evidence>
<dbReference type="Proteomes" id="UP000284322">
    <property type="component" value="Unassembled WGS sequence"/>
</dbReference>
<dbReference type="CDD" id="cd07344">
    <property type="entry name" value="M48_yhfN_like"/>
    <property type="match status" value="1"/>
</dbReference>
<sequence length="240" mass="26847">MIDWLRRSPGDPTVDIAGRTLPVEINRNRRARRLTMRLAPDGSAVRVTLPNWFRTAEALAFVHARTAWLAEQIAKVPERRPPAPGGMLRYRGAELAIDWRADAPRTPALADDRVTIGGPHDNLPARLQRWLEREAMRLMASDLAFYAERAGIETPKLALSRAQRRWGSCSTAGIVRINWRLVQAPDAVRRSVVAHEVTHCLHFDHSPAFHAALATIFEGDISAADTWIKAHGRTLYASFG</sequence>
<dbReference type="Pfam" id="PF01863">
    <property type="entry name" value="YgjP-like"/>
    <property type="match status" value="1"/>
</dbReference>
<feature type="domain" description="YgjP-like metallopeptidase" evidence="1">
    <location>
        <begin position="34"/>
        <end position="230"/>
    </location>
</feature>
<accession>A0A419R1J8</accession>
<dbReference type="OrthoDB" id="9795402at2"/>
<organism evidence="2 3">
    <name type="scientific">Tsuneonella suprasediminis</name>
    <dbReference type="NCBI Taxonomy" id="2306996"/>
    <lineage>
        <taxon>Bacteria</taxon>
        <taxon>Pseudomonadati</taxon>
        <taxon>Pseudomonadota</taxon>
        <taxon>Alphaproteobacteria</taxon>
        <taxon>Sphingomonadales</taxon>
        <taxon>Erythrobacteraceae</taxon>
        <taxon>Tsuneonella</taxon>
    </lineage>
</organism>
<dbReference type="InterPro" id="IPR053136">
    <property type="entry name" value="UTP_pyrophosphatase-like"/>
</dbReference>
<name>A0A419R1J8_9SPHN</name>
<keyword evidence="3" id="KW-1185">Reference proteome</keyword>
<reference evidence="2 3" key="1">
    <citation type="submission" date="2018-09" db="EMBL/GenBank/DDBJ databases">
        <title>Altererythrobacter sp.Ery1 and Ery12, the genome sequencing of novel strains in genus Alterythrobacter.</title>
        <authorList>
            <person name="Cheng H."/>
            <person name="Wu Y.-H."/>
            <person name="Fang C."/>
            <person name="Xu X.-W."/>
        </authorList>
    </citation>
    <scope>NUCLEOTIDE SEQUENCE [LARGE SCALE GENOMIC DNA]</scope>
    <source>
        <strain evidence="2 3">Ery12</strain>
    </source>
</reference>
<dbReference type="RefSeq" id="WP_120108725.1">
    <property type="nucleotide sequence ID" value="NZ_RAHJ01000018.1"/>
</dbReference>
<gene>
    <name evidence="2" type="ORF">D6858_07620</name>
</gene>
<dbReference type="PANTHER" id="PTHR30399:SF1">
    <property type="entry name" value="UTP PYROPHOSPHATASE"/>
    <property type="match status" value="1"/>
</dbReference>
<dbReference type="AlphaFoldDB" id="A0A419R1J8"/>
<comment type="caution">
    <text evidence="2">The sequence shown here is derived from an EMBL/GenBank/DDBJ whole genome shotgun (WGS) entry which is preliminary data.</text>
</comment>
<dbReference type="EMBL" id="RAHJ01000018">
    <property type="protein sequence ID" value="RJX67838.1"/>
    <property type="molecule type" value="Genomic_DNA"/>
</dbReference>
<dbReference type="Gene3D" id="3.30.2010.10">
    <property type="entry name" value="Metalloproteases ('zincins'), catalytic domain"/>
    <property type="match status" value="1"/>
</dbReference>